<dbReference type="PANTHER" id="PTHR13774:SF17">
    <property type="entry name" value="PHENAZINE BIOSYNTHESIS-LIKE DOMAIN-CONTAINING PROTEIN"/>
    <property type="match status" value="1"/>
</dbReference>
<comment type="caution">
    <text evidence="3">The sequence shown here is derived from an EMBL/GenBank/DDBJ whole genome shotgun (WGS) entry which is preliminary data.</text>
</comment>
<dbReference type="PANTHER" id="PTHR13774">
    <property type="entry name" value="PHENAZINE BIOSYNTHESIS PROTEIN"/>
    <property type="match status" value="1"/>
</dbReference>
<dbReference type="AlphaFoldDB" id="A0A0F9KTV3"/>
<dbReference type="SUPFAM" id="SSF54506">
    <property type="entry name" value="Diaminopimelate epimerase-like"/>
    <property type="match status" value="1"/>
</dbReference>
<evidence type="ECO:0000313" key="3">
    <source>
        <dbReference type="EMBL" id="KKM78231.1"/>
    </source>
</evidence>
<dbReference type="GO" id="GO:0016853">
    <property type="term" value="F:isomerase activity"/>
    <property type="evidence" value="ECO:0007669"/>
    <property type="project" value="UniProtKB-KW"/>
</dbReference>
<dbReference type="NCBIfam" id="TIGR00654">
    <property type="entry name" value="PhzF_family"/>
    <property type="match status" value="1"/>
</dbReference>
<dbReference type="PIRSF" id="PIRSF016184">
    <property type="entry name" value="PhzC_PhzF"/>
    <property type="match status" value="1"/>
</dbReference>
<feature type="non-terminal residue" evidence="3">
    <location>
        <position position="245"/>
    </location>
</feature>
<reference evidence="3" key="1">
    <citation type="journal article" date="2015" name="Nature">
        <title>Complex archaea that bridge the gap between prokaryotes and eukaryotes.</title>
        <authorList>
            <person name="Spang A."/>
            <person name="Saw J.H."/>
            <person name="Jorgensen S.L."/>
            <person name="Zaremba-Niedzwiedzka K."/>
            <person name="Martijn J."/>
            <person name="Lind A.E."/>
            <person name="van Eijk R."/>
            <person name="Schleper C."/>
            <person name="Guy L."/>
            <person name="Ettema T.J."/>
        </authorList>
    </citation>
    <scope>NUCLEOTIDE SEQUENCE</scope>
</reference>
<evidence type="ECO:0000256" key="1">
    <source>
        <dbReference type="ARBA" id="ARBA00008270"/>
    </source>
</evidence>
<keyword evidence="2" id="KW-0413">Isomerase</keyword>
<dbReference type="Gene3D" id="3.10.310.10">
    <property type="entry name" value="Diaminopimelate Epimerase, Chain A, domain 1"/>
    <property type="match status" value="2"/>
</dbReference>
<comment type="similarity">
    <text evidence="1">Belongs to the PhzF family.</text>
</comment>
<evidence type="ECO:0000256" key="2">
    <source>
        <dbReference type="ARBA" id="ARBA00023235"/>
    </source>
</evidence>
<dbReference type="EMBL" id="LAZR01008523">
    <property type="protein sequence ID" value="KKM78231.1"/>
    <property type="molecule type" value="Genomic_DNA"/>
</dbReference>
<sequence>MPIYQVDAFSDKLFGGNPAAVCPLEKWLDKELLQKIAAENNLSETAFFVKEGKGFELRWFTPKIEVDLCGHATLASAHVIFNHLGYDEKQITFSSASGELSVTTANGLITMDFPSTPPSPAEIVPELTQGLGLTPKEVHRSRDYLALFESEDDILSIEPDFNILGKLDSLGIIITAQGKNSDFVSRFFAPVAGIDEDPVTGSAHTTLIPFWAGRLNKSTLHAFQVSERKGELFCELSSDRVKISG</sequence>
<gene>
    <name evidence="3" type="ORF">LCGC14_1362090</name>
</gene>
<dbReference type="InterPro" id="IPR003719">
    <property type="entry name" value="Phenazine_PhzF-like"/>
</dbReference>
<organism evidence="3">
    <name type="scientific">marine sediment metagenome</name>
    <dbReference type="NCBI Taxonomy" id="412755"/>
    <lineage>
        <taxon>unclassified sequences</taxon>
        <taxon>metagenomes</taxon>
        <taxon>ecological metagenomes</taxon>
    </lineage>
</organism>
<proteinExistence type="inferred from homology"/>
<dbReference type="Pfam" id="PF02567">
    <property type="entry name" value="PhzC-PhzF"/>
    <property type="match status" value="1"/>
</dbReference>
<name>A0A0F9KTV3_9ZZZZ</name>
<protein>
    <recommendedName>
        <fullName evidence="4">Isomerase</fullName>
    </recommendedName>
</protein>
<accession>A0A0F9KTV3</accession>
<evidence type="ECO:0008006" key="4">
    <source>
        <dbReference type="Google" id="ProtNLM"/>
    </source>
</evidence>
<dbReference type="GO" id="GO:0005737">
    <property type="term" value="C:cytoplasm"/>
    <property type="evidence" value="ECO:0007669"/>
    <property type="project" value="TreeGrafter"/>
</dbReference>